<dbReference type="Proteomes" id="UP000192366">
    <property type="component" value="Unassembled WGS sequence"/>
</dbReference>
<name>A0A1W9Z187_MYCBA</name>
<dbReference type="STRING" id="564198.BST17_08520"/>
<organism evidence="1 2">
    <name type="scientific">Mycolicibacterium bacteremicum</name>
    <name type="common">Mycobacterium bacteremicum</name>
    <dbReference type="NCBI Taxonomy" id="564198"/>
    <lineage>
        <taxon>Bacteria</taxon>
        <taxon>Bacillati</taxon>
        <taxon>Actinomycetota</taxon>
        <taxon>Actinomycetes</taxon>
        <taxon>Mycobacteriales</taxon>
        <taxon>Mycobacteriaceae</taxon>
        <taxon>Mycolicibacterium</taxon>
    </lineage>
</organism>
<reference evidence="1 2" key="1">
    <citation type="submission" date="2017-02" db="EMBL/GenBank/DDBJ databases">
        <title>The new phylogeny of genus Mycobacterium.</title>
        <authorList>
            <person name="Tortoli E."/>
            <person name="Trovato A."/>
            <person name="Cirillo D.M."/>
        </authorList>
    </citation>
    <scope>NUCLEOTIDE SEQUENCE [LARGE SCALE GENOMIC DNA]</scope>
    <source>
        <strain evidence="1 2">DSM 45578</strain>
    </source>
</reference>
<sequence>MYREGPNGEIITVTEQPVKVTGGILTAELEPGVAVIQNPDGERWTVTVPDEDASLWEVIAAAVAFPPQTSQQAVASAITAFLDNNPIESVTTNNISDAGAVGKTAVQAQTQSQLRAAAGAPGLTAAKNVYTGQQEINGGFTNSFKTALWIAPPTELNPTNLTQGLYVQHRIEGDLGAKVHDGAASELRFRNVSNPGTGSAAHECSLVVTGGVNDIGYTAAVLANFHTAGTPTGNSSRVSMFHAQQIPPLAAGFTIDAAISLKLEQQIVGTENWTIYAPDGNNVLGPLWAKNSTTPAVTARAHSGMAAGTDVVLIQNAAGTGLIRFTNSGTGGIGSPIGNTGWWVNNNISSDTVVPVRLRAHTSQTANMFEVQESGGTAHVALSAATASLRSHLNLGSTGSAASEVRLYNTADQTTNYERARFYWSGNTFNIATEGAGTGSARALIFNGANSTLTLGSNGIALARGSTSVATIVGSSATLTASSASQSMMAVTPTVNQSGTASYVALLVNATETSTGSGSKTLIDAQVGSASKFKADNAGRVTLNNGPQIIPGTGTPEGAVTAPVGSLFLRSDGGAGTSHYVKESGSGNTGWVAK</sequence>
<keyword evidence="2" id="KW-1185">Reference proteome</keyword>
<gene>
    <name evidence="1" type="ORF">BST17_08520</name>
</gene>
<accession>A0A1W9Z187</accession>
<comment type="caution">
    <text evidence="1">The sequence shown here is derived from an EMBL/GenBank/DDBJ whole genome shotgun (WGS) entry which is preliminary data.</text>
</comment>
<evidence type="ECO:0000313" key="1">
    <source>
        <dbReference type="EMBL" id="ORA05790.1"/>
    </source>
</evidence>
<dbReference type="AlphaFoldDB" id="A0A1W9Z187"/>
<protein>
    <submittedName>
        <fullName evidence="1">Uncharacterized protein</fullName>
    </submittedName>
</protein>
<dbReference type="EMBL" id="MVHJ01000005">
    <property type="protein sequence ID" value="ORA05790.1"/>
    <property type="molecule type" value="Genomic_DNA"/>
</dbReference>
<evidence type="ECO:0000313" key="2">
    <source>
        <dbReference type="Proteomes" id="UP000192366"/>
    </source>
</evidence>
<proteinExistence type="predicted"/>